<sequence length="63" mass="6914">MKHSVNEGLSVTGILEGGLHENARRNFFIISGILMRARRRGKTGLSAHMLSRSANKMPPPVQS</sequence>
<dbReference type="Proteomes" id="UP001229409">
    <property type="component" value="Unassembled WGS sequence"/>
</dbReference>
<dbReference type="RefSeq" id="WP_218638984.1">
    <property type="nucleotide sequence ID" value="NZ_JARVWT010000010.1"/>
</dbReference>
<comment type="caution">
    <text evidence="1">The sequence shown here is derived from an EMBL/GenBank/DDBJ whole genome shotgun (WGS) entry which is preliminary data.</text>
</comment>
<evidence type="ECO:0000313" key="2">
    <source>
        <dbReference type="Proteomes" id="UP001229409"/>
    </source>
</evidence>
<evidence type="ECO:0000313" key="1">
    <source>
        <dbReference type="EMBL" id="MDH2333204.1"/>
    </source>
</evidence>
<reference evidence="1" key="1">
    <citation type="submission" date="2023-04" db="EMBL/GenBank/DDBJ databases">
        <title>Uncovering the Secrets of Slow-Growing Bacteria in Tropical Savanna Soil through Cultivation and Genomic Analysis.</title>
        <authorList>
            <person name="Goncalves O.S."/>
            <person name="Santana M.F."/>
        </authorList>
    </citation>
    <scope>NUCLEOTIDE SEQUENCE</scope>
    <source>
        <strain evidence="1">ANTI</strain>
    </source>
</reference>
<accession>A0AAP4A1K9</accession>
<name>A0AAP4A1K9_PAEPO</name>
<protein>
    <submittedName>
        <fullName evidence="1">Uncharacterized protein</fullName>
    </submittedName>
</protein>
<dbReference type="EMBL" id="JARVWT010000010">
    <property type="protein sequence ID" value="MDH2333204.1"/>
    <property type="molecule type" value="Genomic_DNA"/>
</dbReference>
<organism evidence="1 2">
    <name type="scientific">Paenibacillus polymyxa</name>
    <name type="common">Bacillus polymyxa</name>
    <dbReference type="NCBI Taxonomy" id="1406"/>
    <lineage>
        <taxon>Bacteria</taxon>
        <taxon>Bacillati</taxon>
        <taxon>Bacillota</taxon>
        <taxon>Bacilli</taxon>
        <taxon>Bacillales</taxon>
        <taxon>Paenibacillaceae</taxon>
        <taxon>Paenibacillus</taxon>
    </lineage>
</organism>
<proteinExistence type="predicted"/>
<dbReference type="AlphaFoldDB" id="A0AAP4A1K9"/>
<gene>
    <name evidence="1" type="ORF">QDS18_20310</name>
</gene>